<gene>
    <name evidence="3" type="ORF">SAMN05660918_0368</name>
</gene>
<keyword evidence="4" id="KW-1185">Reference proteome</keyword>
<evidence type="ECO:0000313" key="4">
    <source>
        <dbReference type="Proteomes" id="UP000199702"/>
    </source>
</evidence>
<dbReference type="PANTHER" id="PTHR34606">
    <property type="entry name" value="BON DOMAIN-CONTAINING PROTEIN"/>
    <property type="match status" value="1"/>
</dbReference>
<accession>A0A1H6QLJ4</accession>
<dbReference type="AlphaFoldDB" id="A0A1H6QLJ4"/>
<dbReference type="InterPro" id="IPR051686">
    <property type="entry name" value="Lipoprotein_DolP"/>
</dbReference>
<organism evidence="3 4">
    <name type="scientific">Flavobacterium terrigena</name>
    <dbReference type="NCBI Taxonomy" id="402734"/>
    <lineage>
        <taxon>Bacteria</taxon>
        <taxon>Pseudomonadati</taxon>
        <taxon>Bacteroidota</taxon>
        <taxon>Flavobacteriia</taxon>
        <taxon>Flavobacteriales</taxon>
        <taxon>Flavobacteriaceae</taxon>
        <taxon>Flavobacterium</taxon>
    </lineage>
</organism>
<name>A0A1H6QLJ4_9FLAO</name>
<dbReference type="PANTHER" id="PTHR34606:SF4">
    <property type="entry name" value="OUTER MEMBRANE LIPOPROTEIN DOLP"/>
    <property type="match status" value="1"/>
</dbReference>
<dbReference type="OrthoDB" id="870892at2"/>
<sequence length="223" mass="25120">MKSNEQLQKDVMDALKWEPQLNATEIGVIVHDGIVSLTGTVDNYNKKIAAEAAVKDVSGVKAVVEKIEVRYPTALTKTDDQIAADVLKSLENHWNVPDERIKVKVEHAWVTLTGDVSWNYQRDAAKRAIENIPGVKGVSNNILIRSQYVNALEKSIIEKALRRHWSINADDIHVAVNENRVTLTGKVNSLFQKEEAEKIAWKTPGVVFVENDIVIDYKYDYVI</sequence>
<evidence type="ECO:0000256" key="1">
    <source>
        <dbReference type="ARBA" id="ARBA00022729"/>
    </source>
</evidence>
<dbReference type="STRING" id="402734.SAMN05660918_0368"/>
<feature type="domain" description="BON" evidence="2">
    <location>
        <begin position="149"/>
        <end position="217"/>
    </location>
</feature>
<proteinExistence type="predicted"/>
<dbReference type="Proteomes" id="UP000199702">
    <property type="component" value="Unassembled WGS sequence"/>
</dbReference>
<keyword evidence="1" id="KW-0732">Signal</keyword>
<evidence type="ECO:0000259" key="2">
    <source>
        <dbReference type="PROSITE" id="PS50914"/>
    </source>
</evidence>
<evidence type="ECO:0000313" key="3">
    <source>
        <dbReference type="EMBL" id="SEI40330.1"/>
    </source>
</evidence>
<dbReference type="InterPro" id="IPR014004">
    <property type="entry name" value="Transpt-assoc_nodulatn_dom_bac"/>
</dbReference>
<dbReference type="Pfam" id="PF04972">
    <property type="entry name" value="BON"/>
    <property type="match status" value="3"/>
</dbReference>
<dbReference type="InterPro" id="IPR007055">
    <property type="entry name" value="BON_dom"/>
</dbReference>
<feature type="domain" description="BON" evidence="2">
    <location>
        <begin position="3"/>
        <end position="71"/>
    </location>
</feature>
<dbReference type="PROSITE" id="PS50914">
    <property type="entry name" value="BON"/>
    <property type="match status" value="3"/>
</dbReference>
<reference evidence="4" key="1">
    <citation type="submission" date="2016-10" db="EMBL/GenBank/DDBJ databases">
        <authorList>
            <person name="Varghese N."/>
            <person name="Submissions S."/>
        </authorList>
    </citation>
    <scope>NUCLEOTIDE SEQUENCE [LARGE SCALE GENOMIC DNA]</scope>
    <source>
        <strain evidence="4">DSM 17934</strain>
    </source>
</reference>
<feature type="domain" description="BON" evidence="2">
    <location>
        <begin position="78"/>
        <end position="146"/>
    </location>
</feature>
<dbReference type="SMART" id="SM00749">
    <property type="entry name" value="BON"/>
    <property type="match status" value="3"/>
</dbReference>
<dbReference type="EMBL" id="FNYA01000001">
    <property type="protein sequence ID" value="SEI40330.1"/>
    <property type="molecule type" value="Genomic_DNA"/>
</dbReference>
<dbReference type="Gene3D" id="3.30.1340.30">
    <property type="match status" value="3"/>
</dbReference>
<protein>
    <submittedName>
        <fullName evidence="3">Osmotically-inducible protein OsmY, contains BON domain</fullName>
    </submittedName>
</protein>
<dbReference type="RefSeq" id="WP_091306917.1">
    <property type="nucleotide sequence ID" value="NZ_CBCSJU010000001.1"/>
</dbReference>